<proteinExistence type="predicted"/>
<sequence length="114" mass="12826">MSTTAVDPARYSFRVTWSEPDEEFVTTCVEFPSLSWLDVTPEGALAGLRSVVDEVVADMRERGEDVPEPLSTRHYSGKFQVRLGEDLHRRLVMEAAEQHVSLNQYVTRKLAAAS</sequence>
<dbReference type="GO" id="GO:0006355">
    <property type="term" value="P:regulation of DNA-templated transcription"/>
    <property type="evidence" value="ECO:0007669"/>
    <property type="project" value="InterPro"/>
</dbReference>
<protein>
    <submittedName>
        <fullName evidence="1">Hypothetical prophage protein</fullName>
    </submittedName>
</protein>
<dbReference type="OrthoDB" id="5297106at2"/>
<reference evidence="1 2" key="1">
    <citation type="submission" date="2017-02" db="EMBL/GenBank/DDBJ databases">
        <authorList>
            <person name="Peterson S.W."/>
        </authorList>
    </citation>
    <scope>NUCLEOTIDE SEQUENCE [LARGE SCALE GENOMIC DNA]</scope>
    <source>
        <strain evidence="1 2">CIP104813</strain>
    </source>
</reference>
<organism evidence="1 2">
    <name type="scientific">Brachybacterium nesterenkovii</name>
    <dbReference type="NCBI Taxonomy" id="47847"/>
    <lineage>
        <taxon>Bacteria</taxon>
        <taxon>Bacillati</taxon>
        <taxon>Actinomycetota</taxon>
        <taxon>Actinomycetes</taxon>
        <taxon>Micrococcales</taxon>
        <taxon>Dermabacteraceae</taxon>
        <taxon>Brachybacterium</taxon>
    </lineage>
</organism>
<dbReference type="InterPro" id="IPR035069">
    <property type="entry name" value="TTHA1013/TTHA0281-like"/>
</dbReference>
<evidence type="ECO:0000313" key="1">
    <source>
        <dbReference type="EMBL" id="SLM89292.1"/>
    </source>
</evidence>
<dbReference type="InterPro" id="IPR010985">
    <property type="entry name" value="Ribbon_hlx_hlx"/>
</dbReference>
<dbReference type="SUPFAM" id="SSF143100">
    <property type="entry name" value="TTHA1013/TTHA0281-like"/>
    <property type="match status" value="1"/>
</dbReference>
<dbReference type="EMBL" id="FWFG01000030">
    <property type="protein sequence ID" value="SLM89292.1"/>
    <property type="molecule type" value="Genomic_DNA"/>
</dbReference>
<dbReference type="AlphaFoldDB" id="A0A1X6WV98"/>
<dbReference type="Pfam" id="PF05534">
    <property type="entry name" value="HicB"/>
    <property type="match status" value="1"/>
</dbReference>
<dbReference type="SUPFAM" id="SSF47598">
    <property type="entry name" value="Ribbon-helix-helix"/>
    <property type="match status" value="1"/>
</dbReference>
<dbReference type="InterPro" id="IPR008651">
    <property type="entry name" value="Uncharacterised_HicB"/>
</dbReference>
<name>A0A1X6WV98_9MICO</name>
<dbReference type="Proteomes" id="UP000195981">
    <property type="component" value="Unassembled WGS sequence"/>
</dbReference>
<gene>
    <name evidence="1" type="ORF">FM110_03320</name>
</gene>
<dbReference type="RefSeq" id="WP_087102646.1">
    <property type="nucleotide sequence ID" value="NZ_FWFG01000030.1"/>
</dbReference>
<evidence type="ECO:0000313" key="2">
    <source>
        <dbReference type="Proteomes" id="UP000195981"/>
    </source>
</evidence>
<accession>A0A1X6WV98</accession>
<keyword evidence="2" id="KW-1185">Reference proteome</keyword>